<dbReference type="NCBIfam" id="TIGR02135">
    <property type="entry name" value="phoU_full"/>
    <property type="match status" value="1"/>
</dbReference>
<keyword evidence="4" id="KW-1185">Reference proteome</keyword>
<comment type="caution">
    <text evidence="3">The sequence shown here is derived from an EMBL/GenBank/DDBJ whole genome shotgun (WGS) entry which is preliminary data.</text>
</comment>
<dbReference type="InterPro" id="IPR028366">
    <property type="entry name" value="PhoU"/>
</dbReference>
<evidence type="ECO:0000256" key="1">
    <source>
        <dbReference type="ARBA" id="ARBA00008107"/>
    </source>
</evidence>
<feature type="domain" description="PhoU" evidence="2">
    <location>
        <begin position="123"/>
        <end position="210"/>
    </location>
</feature>
<evidence type="ECO:0000313" key="4">
    <source>
        <dbReference type="Proteomes" id="UP000319499"/>
    </source>
</evidence>
<dbReference type="Gene3D" id="1.20.58.220">
    <property type="entry name" value="Phosphate transport system protein phou homolog 2, domain 2"/>
    <property type="match status" value="2"/>
</dbReference>
<protein>
    <submittedName>
        <fullName evidence="3">Phosphate signaling complex protein PhoU</fullName>
    </submittedName>
</protein>
<proteinExistence type="inferred from homology"/>
<name>A0A563DBP7_9FLAO</name>
<dbReference type="OrthoDB" id="9814256at2"/>
<dbReference type="SUPFAM" id="SSF109755">
    <property type="entry name" value="PhoU-like"/>
    <property type="match status" value="1"/>
</dbReference>
<dbReference type="InterPro" id="IPR038078">
    <property type="entry name" value="PhoU-like_sf"/>
</dbReference>
<feature type="domain" description="PhoU" evidence="2">
    <location>
        <begin position="19"/>
        <end position="103"/>
    </location>
</feature>
<dbReference type="Pfam" id="PF01895">
    <property type="entry name" value="PhoU"/>
    <property type="match status" value="2"/>
</dbReference>
<reference evidence="3 4" key="1">
    <citation type="submission" date="2019-02" db="EMBL/GenBank/DDBJ databases">
        <title>Apibacter muscae sp. nov.: a novel member of the house fly microbiota.</title>
        <authorList>
            <person name="Park R."/>
        </authorList>
    </citation>
    <scope>NUCLEOTIDE SEQUENCE [LARGE SCALE GENOMIC DNA]</scope>
    <source>
        <strain evidence="3 4">AL1</strain>
    </source>
</reference>
<dbReference type="RefSeq" id="WP_146262699.1">
    <property type="nucleotide sequence ID" value="NZ_SELG01000038.1"/>
</dbReference>
<dbReference type="InterPro" id="IPR026022">
    <property type="entry name" value="PhoU_dom"/>
</dbReference>
<dbReference type="EMBL" id="SELH01000023">
    <property type="protein sequence ID" value="TWP27353.1"/>
    <property type="molecule type" value="Genomic_DNA"/>
</dbReference>
<gene>
    <name evidence="3" type="primary">phoU</name>
    <name evidence="3" type="ORF">ETU09_07875</name>
</gene>
<dbReference type="GO" id="GO:0030643">
    <property type="term" value="P:intracellular phosphate ion homeostasis"/>
    <property type="evidence" value="ECO:0007669"/>
    <property type="project" value="InterPro"/>
</dbReference>
<organism evidence="3 4">
    <name type="scientific">Apibacter muscae</name>
    <dbReference type="NCBI Taxonomy" id="2509004"/>
    <lineage>
        <taxon>Bacteria</taxon>
        <taxon>Pseudomonadati</taxon>
        <taxon>Bacteroidota</taxon>
        <taxon>Flavobacteriia</taxon>
        <taxon>Flavobacteriales</taxon>
        <taxon>Weeksellaceae</taxon>
        <taxon>Apibacter</taxon>
    </lineage>
</organism>
<dbReference type="AlphaFoldDB" id="A0A563DBP7"/>
<sequence>MLPIKIKQLEILLNDFELISKTVLTQLQITQKLLTNNCIDELYMEFNENEIIIDRLEMKIREEVVFTIFTFNPLAADLRRIIAYQDSTTNLERIGDQLLNIVNLLRKVDVSNSYFQKECKQLLAMLDLVNQMVRDTLIAFKTEDTELAYQVIKEDKQVNQLFYNLNNNLELVLIEKKFNDNDLKSIFPLGYINQNLERIGDAATNIAEAVVYLTEGKDIRHKII</sequence>
<evidence type="ECO:0000259" key="2">
    <source>
        <dbReference type="Pfam" id="PF01895"/>
    </source>
</evidence>
<evidence type="ECO:0000313" key="3">
    <source>
        <dbReference type="EMBL" id="TWP27353.1"/>
    </source>
</evidence>
<dbReference type="PANTHER" id="PTHR42930">
    <property type="entry name" value="PHOSPHATE-SPECIFIC TRANSPORT SYSTEM ACCESSORY PROTEIN PHOU"/>
    <property type="match status" value="1"/>
</dbReference>
<dbReference type="GO" id="GO:0045936">
    <property type="term" value="P:negative regulation of phosphate metabolic process"/>
    <property type="evidence" value="ECO:0007669"/>
    <property type="project" value="InterPro"/>
</dbReference>
<dbReference type="PANTHER" id="PTHR42930:SF3">
    <property type="entry name" value="PHOSPHATE-SPECIFIC TRANSPORT SYSTEM ACCESSORY PROTEIN PHOU"/>
    <property type="match status" value="1"/>
</dbReference>
<dbReference type="Proteomes" id="UP000319499">
    <property type="component" value="Unassembled WGS sequence"/>
</dbReference>
<accession>A0A563DBP7</accession>
<comment type="similarity">
    <text evidence="1">Belongs to the PhoU family.</text>
</comment>